<accession>A0A316V9N8</accession>
<feature type="compositionally biased region" description="Basic and acidic residues" evidence="9">
    <location>
        <begin position="1"/>
        <end position="50"/>
    </location>
</feature>
<sequence>MEGDERYTREHIQIREENNDMLHSEANRIKMEDEHSQAAIRDSEQRKRELPISLTEEEDGRISPKQQRRSPSYADDSRQNLQAGMPLKGENLELIKSESREVTPLQPIDSNIQLQRPTGGLVSRDSNSSDSSTSSTDSKGRPRESMYPEIFGEMITTVLEHEAYLFTASERILLESFASMDYEARHLLARLIQRRNTWHRVDKLRYDFDVKDKATAVTSLCQPHSDILALQSEIEEEGDGSITRFCLSEQDMDEGFEEPLNLLTLAELKELAKNMNRLKGVTNKASIISSLLTTKSQGTLHGFGDSNPNEIRSQAAVLREQLTAIVGGCVKVCPKAQSLIDRIALVYYRGAELGTSALTTAVLSKSRKRAYPDYVWKRSEKLFASRKHLVEMQQALQLEIQMDQWIEWDGSRDAIAKAMEAFEHVYERWKEAVREGEALAKDSYDLGAYNRMRFHPGWPLTRVVYKGVYVLGRSHKHEREAEVLRALLGQRVFRRGRRGDWYDRLALITANYPPSTTPNAIRKAKREALAISVQGIEDRDTHLIYQDTLQRRITRLENQLNLPFSEKHDFSYAKLRKCEDRIFRGVRLDKMMTEKKGIFGSTMPIPGQKERRSMSRDPSASDEYSFKYRAPLRKVVKVERMEAKAEEPEQAEVDEGDTPTKDQEESPKSKYSVERRDVRKDMHSVWRGLDGQPCRVEYLVLQHYEKQNFKGFHCEGGVLTMLFALVMWDILFMHVDGVFETPYQRQPLDILEDSFAIVRGPALRQRLVEIENTGGLDLIKQTDDRERERKTWAIGCKWDLYTQEDLLEIAECMGGKALSVVCQMLAEEWSHCTSGMPDLVVWRHADKQVRFCEVKGPGDKLSDKQKLWIDVLLRAGLRVEVSKVEEKK</sequence>
<feature type="region of interest" description="Disordered" evidence="9">
    <location>
        <begin position="598"/>
        <end position="622"/>
    </location>
</feature>
<dbReference type="Gene3D" id="3.40.1350.10">
    <property type="match status" value="1"/>
</dbReference>
<dbReference type="InterPro" id="IPR011856">
    <property type="entry name" value="tRNA_endonuc-like_dom_sf"/>
</dbReference>
<dbReference type="EC" id="3.1.4.1" evidence="8"/>
<feature type="region of interest" description="Disordered" evidence="9">
    <location>
        <begin position="1"/>
        <end position="86"/>
    </location>
</feature>
<dbReference type="Proteomes" id="UP000245771">
    <property type="component" value="Unassembled WGS sequence"/>
</dbReference>
<dbReference type="Pfam" id="PF08774">
    <property type="entry name" value="VRR_NUC"/>
    <property type="match status" value="1"/>
</dbReference>
<dbReference type="Pfam" id="PF21315">
    <property type="entry name" value="FAN1_HTH"/>
    <property type="match status" value="1"/>
</dbReference>
<dbReference type="SMART" id="SM00990">
    <property type="entry name" value="VRR_NUC"/>
    <property type="match status" value="1"/>
</dbReference>
<dbReference type="InterPro" id="IPR049125">
    <property type="entry name" value="FAN1-like_WH"/>
</dbReference>
<dbReference type="InterPro" id="IPR014883">
    <property type="entry name" value="VRR_NUC"/>
</dbReference>
<keyword evidence="7 8" id="KW-0464">Manganese</keyword>
<keyword evidence="6 8" id="KW-0460">Magnesium</keyword>
<keyword evidence="3 8" id="KW-0540">Nuclease</keyword>
<keyword evidence="12" id="KW-1185">Reference proteome</keyword>
<feature type="domain" description="VRR-NUC" evidence="10">
    <location>
        <begin position="770"/>
        <end position="886"/>
    </location>
</feature>
<dbReference type="AlphaFoldDB" id="A0A316V9N8"/>
<dbReference type="GO" id="GO:0036297">
    <property type="term" value="P:interstrand cross-link repair"/>
    <property type="evidence" value="ECO:0007669"/>
    <property type="project" value="InterPro"/>
</dbReference>
<evidence type="ECO:0000256" key="9">
    <source>
        <dbReference type="SAM" id="MobiDB-lite"/>
    </source>
</evidence>
<evidence type="ECO:0000313" key="12">
    <source>
        <dbReference type="Proteomes" id="UP000245771"/>
    </source>
</evidence>
<proteinExistence type="inferred from homology"/>
<evidence type="ECO:0000256" key="1">
    <source>
        <dbReference type="ARBA" id="ARBA00000983"/>
    </source>
</evidence>
<dbReference type="STRING" id="1280837.A0A316V9N8"/>
<keyword evidence="8" id="KW-0539">Nucleus</keyword>
<dbReference type="InParanoid" id="A0A316V9N8"/>
<dbReference type="InterPro" id="IPR049132">
    <property type="entry name" value="FAN1-like_euk"/>
</dbReference>
<dbReference type="InterPro" id="IPR049126">
    <property type="entry name" value="FAN1-like_TPR"/>
</dbReference>
<dbReference type="GO" id="GO:0070336">
    <property type="term" value="F:flap-structured DNA binding"/>
    <property type="evidence" value="ECO:0007669"/>
    <property type="project" value="TreeGrafter"/>
</dbReference>
<dbReference type="RefSeq" id="XP_025354631.1">
    <property type="nucleotide sequence ID" value="XM_025499278.1"/>
</dbReference>
<dbReference type="EMBL" id="KZ819604">
    <property type="protein sequence ID" value="PWN34329.1"/>
    <property type="molecule type" value="Genomic_DNA"/>
</dbReference>
<dbReference type="InterPro" id="IPR033315">
    <property type="entry name" value="Fan1-like"/>
</dbReference>
<organism evidence="11 12">
    <name type="scientific">Meira miltonrushii</name>
    <dbReference type="NCBI Taxonomy" id="1280837"/>
    <lineage>
        <taxon>Eukaryota</taxon>
        <taxon>Fungi</taxon>
        <taxon>Dikarya</taxon>
        <taxon>Basidiomycota</taxon>
        <taxon>Ustilaginomycotina</taxon>
        <taxon>Exobasidiomycetes</taxon>
        <taxon>Exobasidiales</taxon>
        <taxon>Brachybasidiaceae</taxon>
        <taxon>Meira</taxon>
    </lineage>
</organism>
<comment type="function">
    <text evidence="8">Nuclease required for the repair of DNA interstrand cross-links (ICL). Acts as a 5'-3' exonuclease that anchors at a cut end of DNA and cleaves DNA successively at every third nucleotide, allowing to excise an ICL from one strand through flanking incisions.</text>
</comment>
<gene>
    <name evidence="11" type="ORF">FA14DRAFT_161759</name>
</gene>
<dbReference type="CDD" id="cd22326">
    <property type="entry name" value="FAN1-like"/>
    <property type="match status" value="1"/>
</dbReference>
<evidence type="ECO:0000256" key="5">
    <source>
        <dbReference type="ARBA" id="ARBA00022801"/>
    </source>
</evidence>
<dbReference type="GO" id="GO:0017108">
    <property type="term" value="F:5'-flap endonuclease activity"/>
    <property type="evidence" value="ECO:0007669"/>
    <property type="project" value="TreeGrafter"/>
</dbReference>
<comment type="cofactor">
    <cofactor evidence="8">
        <name>Mg(2+)</name>
        <dbReference type="ChEBI" id="CHEBI:18420"/>
    </cofactor>
    <cofactor evidence="8">
        <name>Mn(2+)</name>
        <dbReference type="ChEBI" id="CHEBI:29035"/>
    </cofactor>
</comment>
<feature type="compositionally biased region" description="Basic and acidic residues" evidence="9">
    <location>
        <begin position="658"/>
        <end position="676"/>
    </location>
</feature>
<protein>
    <recommendedName>
        <fullName evidence="8">Fanconi-associated nuclease</fullName>
        <ecNumber evidence="8">3.1.4.1</ecNumber>
    </recommendedName>
</protein>
<evidence type="ECO:0000256" key="6">
    <source>
        <dbReference type="ARBA" id="ARBA00022842"/>
    </source>
</evidence>
<feature type="region of interest" description="Disordered" evidence="9">
    <location>
        <begin position="641"/>
        <end position="676"/>
    </location>
</feature>
<dbReference type="GO" id="GO:0008409">
    <property type="term" value="F:5'-3' exonuclease activity"/>
    <property type="evidence" value="ECO:0007669"/>
    <property type="project" value="TreeGrafter"/>
</dbReference>
<evidence type="ECO:0000256" key="3">
    <source>
        <dbReference type="ARBA" id="ARBA00022722"/>
    </source>
</evidence>
<keyword evidence="8" id="KW-0227">DNA damage</keyword>
<dbReference type="FunCoup" id="A0A316V9N8">
    <property type="interactions" value="278"/>
</dbReference>
<keyword evidence="8" id="KW-0234">DNA repair</keyword>
<evidence type="ECO:0000256" key="4">
    <source>
        <dbReference type="ARBA" id="ARBA00022723"/>
    </source>
</evidence>
<dbReference type="GO" id="GO:0005634">
    <property type="term" value="C:nucleus"/>
    <property type="evidence" value="ECO:0007669"/>
    <property type="project" value="UniProtKB-SubCell"/>
</dbReference>
<evidence type="ECO:0000256" key="8">
    <source>
        <dbReference type="RuleBase" id="RU365033"/>
    </source>
</evidence>
<keyword evidence="5 8" id="KW-0378">Hydrolase</keyword>
<reference evidence="11 12" key="1">
    <citation type="journal article" date="2018" name="Mol. Biol. Evol.">
        <title>Broad Genomic Sampling Reveals a Smut Pathogenic Ancestry of the Fungal Clade Ustilaginomycotina.</title>
        <authorList>
            <person name="Kijpornyongpan T."/>
            <person name="Mondo S.J."/>
            <person name="Barry K."/>
            <person name="Sandor L."/>
            <person name="Lee J."/>
            <person name="Lipzen A."/>
            <person name="Pangilinan J."/>
            <person name="LaButti K."/>
            <person name="Hainaut M."/>
            <person name="Henrissat B."/>
            <person name="Grigoriev I.V."/>
            <person name="Spatafora J.W."/>
            <person name="Aime M.C."/>
        </authorList>
    </citation>
    <scope>NUCLEOTIDE SEQUENCE [LARGE SCALE GENOMIC DNA]</scope>
    <source>
        <strain evidence="11 12">MCA 3882</strain>
    </source>
</reference>
<dbReference type="GO" id="GO:0004528">
    <property type="term" value="F:phosphodiesterase I activity"/>
    <property type="evidence" value="ECO:0007669"/>
    <property type="project" value="UniProtKB-EC"/>
</dbReference>
<dbReference type="PANTHER" id="PTHR15749">
    <property type="entry name" value="FANCONI-ASSOCIATED NUCLEASE 1"/>
    <property type="match status" value="1"/>
</dbReference>
<feature type="region of interest" description="Disordered" evidence="9">
    <location>
        <begin position="101"/>
        <end position="145"/>
    </location>
</feature>
<evidence type="ECO:0000313" key="11">
    <source>
        <dbReference type="EMBL" id="PWN34329.1"/>
    </source>
</evidence>
<dbReference type="GeneID" id="37021059"/>
<evidence type="ECO:0000256" key="7">
    <source>
        <dbReference type="ARBA" id="ARBA00023211"/>
    </source>
</evidence>
<dbReference type="GO" id="GO:0046872">
    <property type="term" value="F:metal ion binding"/>
    <property type="evidence" value="ECO:0007669"/>
    <property type="project" value="UniProtKB-KW"/>
</dbReference>
<keyword evidence="4 8" id="KW-0479">Metal-binding</keyword>
<feature type="compositionally biased region" description="Low complexity" evidence="9">
    <location>
        <begin position="123"/>
        <end position="137"/>
    </location>
</feature>
<dbReference type="OrthoDB" id="258143at2759"/>
<comment type="similarity">
    <text evidence="2 8">Belongs to the FAN1 family.</text>
</comment>
<evidence type="ECO:0000256" key="2">
    <source>
        <dbReference type="ARBA" id="ARBA00005533"/>
    </source>
</evidence>
<name>A0A316V9N8_9BASI</name>
<dbReference type="Pfam" id="PF21170">
    <property type="entry name" value="FAN1_TPR"/>
    <property type="match status" value="1"/>
</dbReference>
<comment type="catalytic activity">
    <reaction evidence="1 8">
        <text>Hydrolytically removes 5'-nucleotides successively from the 3'-hydroxy termini of 3'-hydroxy-terminated oligonucleotides.</text>
        <dbReference type="EC" id="3.1.4.1"/>
    </reaction>
</comment>
<evidence type="ECO:0000259" key="10">
    <source>
        <dbReference type="SMART" id="SM00990"/>
    </source>
</evidence>
<dbReference type="PANTHER" id="PTHR15749:SF4">
    <property type="entry name" value="FANCONI-ASSOCIATED NUCLEASE 1"/>
    <property type="match status" value="1"/>
</dbReference>
<comment type="subcellular location">
    <subcellularLocation>
        <location evidence="8">Nucleus</location>
    </subcellularLocation>
</comment>
<feature type="compositionally biased region" description="Acidic residues" evidence="9">
    <location>
        <begin position="648"/>
        <end position="657"/>
    </location>
</feature>